<dbReference type="KEGG" id="bbd:Belba_2677"/>
<dbReference type="AlphaFoldDB" id="I3Z7K3"/>
<protein>
    <submittedName>
        <fullName evidence="2">Uncharacterized protein</fullName>
    </submittedName>
</protein>
<organism evidence="2 3">
    <name type="scientific">Belliella baltica (strain DSM 15883 / CIP 108006 / LMG 21964 / BA134)</name>
    <dbReference type="NCBI Taxonomy" id="866536"/>
    <lineage>
        <taxon>Bacteria</taxon>
        <taxon>Pseudomonadati</taxon>
        <taxon>Bacteroidota</taxon>
        <taxon>Cytophagia</taxon>
        <taxon>Cytophagales</taxon>
        <taxon>Cyclobacteriaceae</taxon>
        <taxon>Belliella</taxon>
    </lineage>
</organism>
<proteinExistence type="predicted"/>
<reference evidence="3" key="1">
    <citation type="submission" date="2012-06" db="EMBL/GenBank/DDBJ databases">
        <title>The complete genome of Belliella baltica DSM 15883.</title>
        <authorList>
            <person name="Lucas S."/>
            <person name="Copeland A."/>
            <person name="Lapidus A."/>
            <person name="Goodwin L."/>
            <person name="Pitluck S."/>
            <person name="Peters L."/>
            <person name="Mikhailova N."/>
            <person name="Davenport K."/>
            <person name="Kyrpides N."/>
            <person name="Mavromatis K."/>
            <person name="Pagani I."/>
            <person name="Ivanova N."/>
            <person name="Ovchinnikova G."/>
            <person name="Zeytun A."/>
            <person name="Detter J.C."/>
            <person name="Han C."/>
            <person name="Land M."/>
            <person name="Hauser L."/>
            <person name="Markowitz V."/>
            <person name="Cheng J.-F."/>
            <person name="Hugenholtz P."/>
            <person name="Woyke T."/>
            <person name="Wu D."/>
            <person name="Tindall B."/>
            <person name="Pomrenke H."/>
            <person name="Brambilla E."/>
            <person name="Klenk H.-P."/>
            <person name="Eisen J.A."/>
        </authorList>
    </citation>
    <scope>NUCLEOTIDE SEQUENCE [LARGE SCALE GENOMIC DNA]</scope>
    <source>
        <strain evidence="3">DSM 15883 / CIP 108006 / LMG 21964 / BA134</strain>
    </source>
</reference>
<accession>I3Z7K3</accession>
<sequence>MYKDSKIKLIPRLIVGFITIVLFFYDKTLARYFIFPALIIMGLIELTMKKRQRNQE</sequence>
<evidence type="ECO:0000313" key="3">
    <source>
        <dbReference type="Proteomes" id="UP000006050"/>
    </source>
</evidence>
<dbReference type="RefSeq" id="WP_014773174.1">
    <property type="nucleotide sequence ID" value="NC_018010.1"/>
</dbReference>
<gene>
    <name evidence="2" type="ordered locus">Belba_2677</name>
</gene>
<evidence type="ECO:0000313" key="2">
    <source>
        <dbReference type="EMBL" id="AFL85221.1"/>
    </source>
</evidence>
<feature type="transmembrane region" description="Helical" evidence="1">
    <location>
        <begin position="31"/>
        <end position="48"/>
    </location>
</feature>
<keyword evidence="1" id="KW-0812">Transmembrane</keyword>
<keyword evidence="1" id="KW-0472">Membrane</keyword>
<dbReference type="HOGENOM" id="CLU_3004885_0_0_10"/>
<keyword evidence="3" id="KW-1185">Reference proteome</keyword>
<keyword evidence="1" id="KW-1133">Transmembrane helix</keyword>
<dbReference type="EMBL" id="CP003281">
    <property type="protein sequence ID" value="AFL85221.1"/>
    <property type="molecule type" value="Genomic_DNA"/>
</dbReference>
<name>I3Z7K3_BELBD</name>
<evidence type="ECO:0000256" key="1">
    <source>
        <dbReference type="SAM" id="Phobius"/>
    </source>
</evidence>
<dbReference type="Proteomes" id="UP000006050">
    <property type="component" value="Chromosome"/>
</dbReference>
<feature type="transmembrane region" description="Helical" evidence="1">
    <location>
        <begin position="9"/>
        <end position="25"/>
    </location>
</feature>